<dbReference type="RefSeq" id="WP_058028931.1">
    <property type="nucleotide sequence ID" value="NZ_CP013187.1"/>
</dbReference>
<sequence length="93" mass="10466">MSRLTTFVILLMLTLCGCSADPEVNCFLITGSQHCAQSHKALNKENKALKQRCLKAQFDHKLAIEEQDESAIKTHQKSVDKYCLDTKENEKGP</sequence>
<dbReference type="PROSITE" id="PS51257">
    <property type="entry name" value="PROKAR_LIPOPROTEIN"/>
    <property type="match status" value="1"/>
</dbReference>
<evidence type="ECO:0000313" key="3">
    <source>
        <dbReference type="Proteomes" id="UP000061457"/>
    </source>
</evidence>
<organism evidence="2 3">
    <name type="scientific">Pseudoalteromonas phenolica</name>
    <dbReference type="NCBI Taxonomy" id="161398"/>
    <lineage>
        <taxon>Bacteria</taxon>
        <taxon>Pseudomonadati</taxon>
        <taxon>Pseudomonadota</taxon>
        <taxon>Gammaproteobacteria</taxon>
        <taxon>Alteromonadales</taxon>
        <taxon>Pseudoalteromonadaceae</taxon>
        <taxon>Pseudoalteromonas</taxon>
    </lineage>
</organism>
<reference evidence="2 3" key="1">
    <citation type="submission" date="2015-11" db="EMBL/GenBank/DDBJ databases">
        <authorList>
            <person name="Zhang Y."/>
            <person name="Guo Z."/>
        </authorList>
    </citation>
    <scope>NUCLEOTIDE SEQUENCE [LARGE SCALE GENOMIC DNA]</scope>
    <source>
        <strain evidence="2 3">KCTC 12086</strain>
    </source>
</reference>
<feature type="signal peptide" evidence="1">
    <location>
        <begin position="1"/>
        <end position="20"/>
    </location>
</feature>
<evidence type="ECO:0008006" key="4">
    <source>
        <dbReference type="Google" id="ProtNLM"/>
    </source>
</evidence>
<accession>A0A0S2JZC0</accession>
<evidence type="ECO:0000313" key="2">
    <source>
        <dbReference type="EMBL" id="ALO41170.1"/>
    </source>
</evidence>
<dbReference type="OrthoDB" id="9802066at2"/>
<feature type="chain" id="PRO_5006600925" description="Lipoprotein" evidence="1">
    <location>
        <begin position="21"/>
        <end position="93"/>
    </location>
</feature>
<protein>
    <recommendedName>
        <fullName evidence="4">Lipoprotein</fullName>
    </recommendedName>
</protein>
<keyword evidence="3" id="KW-1185">Reference proteome</keyword>
<name>A0A0S2JZC0_9GAMM</name>
<dbReference type="AlphaFoldDB" id="A0A0S2JZC0"/>
<evidence type="ECO:0000256" key="1">
    <source>
        <dbReference type="SAM" id="SignalP"/>
    </source>
</evidence>
<gene>
    <name evidence="2" type="ORF">PP2015_650</name>
</gene>
<keyword evidence="1" id="KW-0732">Signal</keyword>
<proteinExistence type="predicted"/>
<dbReference type="EMBL" id="CP013187">
    <property type="protein sequence ID" value="ALO41170.1"/>
    <property type="molecule type" value="Genomic_DNA"/>
</dbReference>
<dbReference type="PATRIC" id="fig|161398.10.peg.663"/>
<dbReference type="KEGG" id="pphe:PP2015_650"/>
<dbReference type="Proteomes" id="UP000061457">
    <property type="component" value="Chromosome I"/>
</dbReference>